<dbReference type="InterPro" id="IPR028161">
    <property type="entry name" value="Met8-like"/>
</dbReference>
<dbReference type="InterPro" id="IPR042518">
    <property type="entry name" value="SirC_C"/>
</dbReference>
<keyword evidence="5" id="KW-0627">Porphyrin biosynthesis</keyword>
<reference evidence="7" key="1">
    <citation type="submission" date="2021-01" db="EMBL/GenBank/DDBJ databases">
        <title>Genomic Encyclopedia of Type Strains, Phase IV (KMG-IV): sequencing the most valuable type-strain genomes for metagenomic binning, comparative biology and taxonomic classification.</title>
        <authorList>
            <person name="Goeker M."/>
        </authorList>
    </citation>
    <scope>NUCLEOTIDE SEQUENCE</scope>
    <source>
        <strain evidence="7">DSM 23230</strain>
    </source>
</reference>
<dbReference type="PANTHER" id="PTHR35330:SF1">
    <property type="entry name" value="SIROHEME BIOSYNTHESIS PROTEIN MET8"/>
    <property type="match status" value="1"/>
</dbReference>
<dbReference type="GO" id="GO:0004325">
    <property type="term" value="F:ferrochelatase activity"/>
    <property type="evidence" value="ECO:0007669"/>
    <property type="project" value="InterPro"/>
</dbReference>
<comment type="catalytic activity">
    <reaction evidence="6">
        <text>precorrin-2 + NAD(+) = sirohydrochlorin + NADH + 2 H(+)</text>
        <dbReference type="Rhea" id="RHEA:15613"/>
        <dbReference type="ChEBI" id="CHEBI:15378"/>
        <dbReference type="ChEBI" id="CHEBI:57540"/>
        <dbReference type="ChEBI" id="CHEBI:57945"/>
        <dbReference type="ChEBI" id="CHEBI:58351"/>
        <dbReference type="ChEBI" id="CHEBI:58827"/>
        <dbReference type="EC" id="1.3.1.76"/>
    </reaction>
</comment>
<dbReference type="AlphaFoldDB" id="A0A939BPP0"/>
<comment type="pathway">
    <text evidence="1">Porphyrin-containing compound metabolism; siroheme biosynthesis; sirohydrochlorin from precorrin-2: step 1/1.</text>
</comment>
<evidence type="ECO:0000313" key="8">
    <source>
        <dbReference type="Proteomes" id="UP000774000"/>
    </source>
</evidence>
<dbReference type="Pfam" id="PF13241">
    <property type="entry name" value="NAD_binding_7"/>
    <property type="match status" value="1"/>
</dbReference>
<dbReference type="RefSeq" id="WP_204701871.1">
    <property type="nucleotide sequence ID" value="NZ_JAFBDQ010000009.1"/>
</dbReference>
<dbReference type="GO" id="GO:0019354">
    <property type="term" value="P:siroheme biosynthetic process"/>
    <property type="evidence" value="ECO:0007669"/>
    <property type="project" value="InterPro"/>
</dbReference>
<sequence>MEQYPINLDLKNKKVLIVGGGKVASRKLKRLLTTAAEIKLVSPCLTDSIAAQKDKIDYYQRKFVIKDLTDCFLVIVATNKPEVNKRIGQLALERNILANIVDNPELSTFTLPGLVKRGDLLLTVATGGNLPALSKQIVQKLASEFGNEYEDFLVLMSEIRPVVLNKIEDEQKRRTIFRKLADDKIINLLGKQKEKGLAEIKKILPQSILKELNLSNKIKERKQ</sequence>
<evidence type="ECO:0000256" key="2">
    <source>
        <dbReference type="ARBA" id="ARBA00012400"/>
    </source>
</evidence>
<comment type="caution">
    <text evidence="7">The sequence shown here is derived from an EMBL/GenBank/DDBJ whole genome shotgun (WGS) entry which is preliminary data.</text>
</comment>
<evidence type="ECO:0000313" key="7">
    <source>
        <dbReference type="EMBL" id="MBM7557108.1"/>
    </source>
</evidence>
<keyword evidence="4" id="KW-0520">NAD</keyword>
<dbReference type="GO" id="GO:0043115">
    <property type="term" value="F:precorrin-2 dehydrogenase activity"/>
    <property type="evidence" value="ECO:0007669"/>
    <property type="project" value="UniProtKB-EC"/>
</dbReference>
<keyword evidence="8" id="KW-1185">Reference proteome</keyword>
<keyword evidence="7" id="KW-0456">Lyase</keyword>
<evidence type="ECO:0000256" key="5">
    <source>
        <dbReference type="ARBA" id="ARBA00023244"/>
    </source>
</evidence>
<dbReference type="InterPro" id="IPR006367">
    <property type="entry name" value="Sirohaem_synthase_N"/>
</dbReference>
<dbReference type="PANTHER" id="PTHR35330">
    <property type="entry name" value="SIROHEME BIOSYNTHESIS PROTEIN MET8"/>
    <property type="match status" value="1"/>
</dbReference>
<name>A0A939BPP0_9FIRM</name>
<gene>
    <name evidence="7" type="ORF">JOC47_001962</name>
</gene>
<dbReference type="SUPFAM" id="SSF51735">
    <property type="entry name" value="NAD(P)-binding Rossmann-fold domains"/>
    <property type="match status" value="1"/>
</dbReference>
<evidence type="ECO:0000256" key="3">
    <source>
        <dbReference type="ARBA" id="ARBA00023002"/>
    </source>
</evidence>
<keyword evidence="3 7" id="KW-0560">Oxidoreductase</keyword>
<dbReference type="Gene3D" id="3.40.50.720">
    <property type="entry name" value="NAD(P)-binding Rossmann-like Domain"/>
    <property type="match status" value="1"/>
</dbReference>
<organism evidence="7 8">
    <name type="scientific">Halanaerobacter jeridensis</name>
    <dbReference type="NCBI Taxonomy" id="706427"/>
    <lineage>
        <taxon>Bacteria</taxon>
        <taxon>Bacillati</taxon>
        <taxon>Bacillota</taxon>
        <taxon>Clostridia</taxon>
        <taxon>Halanaerobiales</taxon>
        <taxon>Halobacteroidaceae</taxon>
        <taxon>Halanaerobacter</taxon>
    </lineage>
</organism>
<protein>
    <recommendedName>
        <fullName evidence="2">precorrin-2 dehydrogenase</fullName>
        <ecNumber evidence="2">1.3.1.76</ecNumber>
    </recommendedName>
</protein>
<accession>A0A939BPP0</accession>
<evidence type="ECO:0000256" key="4">
    <source>
        <dbReference type="ARBA" id="ARBA00023027"/>
    </source>
</evidence>
<evidence type="ECO:0000256" key="1">
    <source>
        <dbReference type="ARBA" id="ARBA00005010"/>
    </source>
</evidence>
<evidence type="ECO:0000256" key="6">
    <source>
        <dbReference type="ARBA" id="ARBA00047561"/>
    </source>
</evidence>
<dbReference type="SUPFAM" id="SSF75615">
    <property type="entry name" value="Siroheme synthase middle domains-like"/>
    <property type="match status" value="1"/>
</dbReference>
<dbReference type="NCBIfam" id="TIGR01470">
    <property type="entry name" value="cysG_Nterm"/>
    <property type="match status" value="1"/>
</dbReference>
<dbReference type="InterPro" id="IPR036291">
    <property type="entry name" value="NAD(P)-bd_dom_sf"/>
</dbReference>
<dbReference type="Proteomes" id="UP000774000">
    <property type="component" value="Unassembled WGS sequence"/>
</dbReference>
<dbReference type="EC" id="1.3.1.76" evidence="2"/>
<proteinExistence type="predicted"/>
<dbReference type="EMBL" id="JAFBDQ010000009">
    <property type="protein sequence ID" value="MBM7557108.1"/>
    <property type="molecule type" value="Genomic_DNA"/>
</dbReference>
<dbReference type="Gene3D" id="1.10.8.610">
    <property type="entry name" value="SirC, precorrin-2 dehydrogenase, C-terminal helical domain-like"/>
    <property type="match status" value="1"/>
</dbReference>